<dbReference type="SUPFAM" id="SSF51658">
    <property type="entry name" value="Xylose isomerase-like"/>
    <property type="match status" value="1"/>
</dbReference>
<proteinExistence type="predicted"/>
<evidence type="ECO:0000313" key="2">
    <source>
        <dbReference type="EMBL" id="MBR7831007.1"/>
    </source>
</evidence>
<gene>
    <name evidence="2" type="ORF">KDK95_32180</name>
</gene>
<reference evidence="2" key="1">
    <citation type="submission" date="2021-04" db="EMBL/GenBank/DDBJ databases">
        <title>Genome based classification of Actinospica acidithermotolerans sp. nov., an actinobacterium isolated from an Indonesian hot spring.</title>
        <authorList>
            <person name="Kusuma A.B."/>
            <person name="Putra K.E."/>
            <person name="Nafisah S."/>
            <person name="Loh J."/>
            <person name="Nouioui I."/>
            <person name="Goodfellow M."/>
        </authorList>
    </citation>
    <scope>NUCLEOTIDE SEQUENCE</scope>
    <source>
        <strain evidence="2">MGRD01-02</strain>
    </source>
</reference>
<keyword evidence="2" id="KW-0413">Isomerase</keyword>
<dbReference type="InterPro" id="IPR036237">
    <property type="entry name" value="Xyl_isomerase-like_sf"/>
</dbReference>
<accession>A0A941EI88</accession>
<evidence type="ECO:0000259" key="1">
    <source>
        <dbReference type="Pfam" id="PF01261"/>
    </source>
</evidence>
<dbReference type="GO" id="GO:0016853">
    <property type="term" value="F:isomerase activity"/>
    <property type="evidence" value="ECO:0007669"/>
    <property type="project" value="UniProtKB-KW"/>
</dbReference>
<sequence length="278" mass="29679">MPELRLAFSTLGCHDATAPQIAALVGEVARLGGAGITGVEVRCDRTEGPFALEAPGAERRRAAAVLREAGVERFWIASYLRVADPDRTDAEIRAHMDALLEVAQDVGASAVRVFAGAPVPGEEADALAARRLRDLADRAQRPGRPACRILLETHDSHPRGQDVARVLERAEHPALAAVWDVLHTWRGGETPAETAAALAPWLDLVQVKDAASSDDLRPLPLGAGAVPLIGVLGALARLGYPGWLSLEWERRWFPAVAPLAEVLPSAAAWLVARVEEIA</sequence>
<protein>
    <submittedName>
        <fullName evidence="2">Sugar phosphate isomerase/epimerase</fullName>
    </submittedName>
</protein>
<dbReference type="EMBL" id="JAGSOH010000175">
    <property type="protein sequence ID" value="MBR7831007.1"/>
    <property type="molecule type" value="Genomic_DNA"/>
</dbReference>
<dbReference type="AlphaFoldDB" id="A0A941EI88"/>
<dbReference type="InterPro" id="IPR013022">
    <property type="entry name" value="Xyl_isomerase-like_TIM-brl"/>
</dbReference>
<organism evidence="2 3">
    <name type="scientific">Actinospica acidithermotolerans</name>
    <dbReference type="NCBI Taxonomy" id="2828514"/>
    <lineage>
        <taxon>Bacteria</taxon>
        <taxon>Bacillati</taxon>
        <taxon>Actinomycetota</taxon>
        <taxon>Actinomycetes</taxon>
        <taxon>Catenulisporales</taxon>
        <taxon>Actinospicaceae</taxon>
        <taxon>Actinospica</taxon>
    </lineage>
</organism>
<evidence type="ECO:0000313" key="3">
    <source>
        <dbReference type="Proteomes" id="UP000676325"/>
    </source>
</evidence>
<comment type="caution">
    <text evidence="2">The sequence shown here is derived from an EMBL/GenBank/DDBJ whole genome shotgun (WGS) entry which is preliminary data.</text>
</comment>
<name>A0A941EI88_9ACTN</name>
<feature type="domain" description="Xylose isomerase-like TIM barrel" evidence="1">
    <location>
        <begin position="34"/>
        <end position="270"/>
    </location>
</feature>
<dbReference type="InterPro" id="IPR050312">
    <property type="entry name" value="IolE/XylAMocC-like"/>
</dbReference>
<keyword evidence="3" id="KW-1185">Reference proteome</keyword>
<dbReference type="Proteomes" id="UP000676325">
    <property type="component" value="Unassembled WGS sequence"/>
</dbReference>
<dbReference type="PANTHER" id="PTHR12110">
    <property type="entry name" value="HYDROXYPYRUVATE ISOMERASE"/>
    <property type="match status" value="1"/>
</dbReference>
<dbReference type="RefSeq" id="WP_212522126.1">
    <property type="nucleotide sequence ID" value="NZ_JAGSOH010000175.1"/>
</dbReference>
<dbReference type="Pfam" id="PF01261">
    <property type="entry name" value="AP_endonuc_2"/>
    <property type="match status" value="1"/>
</dbReference>
<dbReference type="Gene3D" id="3.20.20.150">
    <property type="entry name" value="Divalent-metal-dependent TIM barrel enzymes"/>
    <property type="match status" value="1"/>
</dbReference>